<reference evidence="2" key="1">
    <citation type="submission" date="2021-02" db="EMBL/GenBank/DDBJ databases">
        <title>Genomic Encyclopedia of Type Strains, Phase IV (KMG-V): Genome sequencing to study the core and pangenomes of soil and plant-associated prokaryotes.</title>
        <authorList>
            <person name="Whitman W."/>
        </authorList>
    </citation>
    <scope>NUCLEOTIDE SEQUENCE</scope>
    <source>
        <strain evidence="2">USDA 406</strain>
    </source>
</reference>
<evidence type="ECO:0000256" key="1">
    <source>
        <dbReference type="SAM" id="MobiDB-lite"/>
    </source>
</evidence>
<name>A0A8I2C982_BRAEL</name>
<dbReference type="EMBL" id="JAFICZ010000002">
    <property type="protein sequence ID" value="MBP1299934.1"/>
    <property type="molecule type" value="Genomic_DNA"/>
</dbReference>
<protein>
    <submittedName>
        <fullName evidence="2">Uncharacterized protein</fullName>
    </submittedName>
</protein>
<dbReference type="AlphaFoldDB" id="A0A8I2C982"/>
<feature type="region of interest" description="Disordered" evidence="1">
    <location>
        <begin position="41"/>
        <end position="64"/>
    </location>
</feature>
<dbReference type="Proteomes" id="UP000673383">
    <property type="component" value="Unassembled WGS sequence"/>
</dbReference>
<feature type="compositionally biased region" description="Basic residues" evidence="1">
    <location>
        <begin position="53"/>
        <end position="64"/>
    </location>
</feature>
<sequence length="201" mass="22262">MLNEVVSAINWLLCGSDCEEGGPRPAGRAGGCAEAPRAGLPPYGLPSLTRNGPSRRTRQLQSHRKLPRIRGRTFRGATFLWANPLSLPTKGRRLFSLSIRPTLHPLDERCASWLAMAFGDGPTPLSNGLSLVRLRPSTINPQGVRYASVRPLRLRLRGDRSRPRTRRRLSSGDGPRRKTGAFQCRTISPSLRTTPLIWPAR</sequence>
<proteinExistence type="predicted"/>
<gene>
    <name evidence="2" type="ORF">JOH49_009762</name>
</gene>
<evidence type="ECO:0000313" key="3">
    <source>
        <dbReference type="Proteomes" id="UP000673383"/>
    </source>
</evidence>
<evidence type="ECO:0000313" key="2">
    <source>
        <dbReference type="EMBL" id="MBP1299934.1"/>
    </source>
</evidence>
<accession>A0A8I2C982</accession>
<comment type="caution">
    <text evidence="2">The sequence shown here is derived from an EMBL/GenBank/DDBJ whole genome shotgun (WGS) entry which is preliminary data.</text>
</comment>
<feature type="region of interest" description="Disordered" evidence="1">
    <location>
        <begin position="159"/>
        <end position="180"/>
    </location>
</feature>
<organism evidence="2 3">
    <name type="scientific">Bradyrhizobium elkanii</name>
    <dbReference type="NCBI Taxonomy" id="29448"/>
    <lineage>
        <taxon>Bacteria</taxon>
        <taxon>Pseudomonadati</taxon>
        <taxon>Pseudomonadota</taxon>
        <taxon>Alphaproteobacteria</taxon>
        <taxon>Hyphomicrobiales</taxon>
        <taxon>Nitrobacteraceae</taxon>
        <taxon>Bradyrhizobium</taxon>
    </lineage>
</organism>